<keyword evidence="2" id="KW-0998">Cell outer membrane</keyword>
<dbReference type="AlphaFoldDB" id="A0A3D8YE55"/>
<dbReference type="PROSITE" id="PS52016">
    <property type="entry name" value="TONB_DEPENDENT_REC_3"/>
    <property type="match status" value="1"/>
</dbReference>
<dbReference type="Gene3D" id="3.55.50.30">
    <property type="match status" value="1"/>
</dbReference>
<gene>
    <name evidence="5" type="ORF">DSL64_13605</name>
</gene>
<dbReference type="PANTHER" id="PTHR30069">
    <property type="entry name" value="TONB-DEPENDENT OUTER MEMBRANE RECEPTOR"/>
    <property type="match status" value="1"/>
</dbReference>
<reference evidence="5 6" key="1">
    <citation type="submission" date="2018-07" db="EMBL/GenBank/DDBJ databases">
        <title>Dyadobacter roseus sp. nov., isolated from rose rhizosphere soil.</title>
        <authorList>
            <person name="Chen L."/>
        </authorList>
    </citation>
    <scope>NUCLEOTIDE SEQUENCE [LARGE SCALE GENOMIC DNA]</scope>
    <source>
        <strain evidence="5 6">RS19</strain>
    </source>
</reference>
<comment type="subcellular location">
    <subcellularLocation>
        <location evidence="2">Cell outer membrane</location>
        <topology evidence="2">Multi-pass membrane protein</topology>
    </subcellularLocation>
</comment>
<dbReference type="Gene3D" id="2.170.130.10">
    <property type="entry name" value="TonB-dependent receptor, plug domain"/>
    <property type="match status" value="1"/>
</dbReference>
<comment type="caution">
    <text evidence="5">The sequence shown here is derived from an EMBL/GenBank/DDBJ whole genome shotgun (WGS) entry which is preliminary data.</text>
</comment>
<dbReference type="GO" id="GO:0044718">
    <property type="term" value="P:siderophore transmembrane transport"/>
    <property type="evidence" value="ECO:0007669"/>
    <property type="project" value="TreeGrafter"/>
</dbReference>
<keyword evidence="2 3" id="KW-0812">Transmembrane</keyword>
<evidence type="ECO:0000256" key="3">
    <source>
        <dbReference type="SAM" id="Phobius"/>
    </source>
</evidence>
<evidence type="ECO:0000313" key="5">
    <source>
        <dbReference type="EMBL" id="REA60932.1"/>
    </source>
</evidence>
<feature type="domain" description="TonB-dependent receptor plug" evidence="4">
    <location>
        <begin position="272"/>
        <end position="380"/>
    </location>
</feature>
<accession>A0A3D8YE55</accession>
<keyword evidence="2 3" id="KW-0472">Membrane</keyword>
<dbReference type="InterPro" id="IPR023996">
    <property type="entry name" value="TonB-dep_OMP_SusC/RagA"/>
</dbReference>
<evidence type="ECO:0000256" key="2">
    <source>
        <dbReference type="PROSITE-ProRule" id="PRU01360"/>
    </source>
</evidence>
<dbReference type="InterPro" id="IPR039426">
    <property type="entry name" value="TonB-dep_rcpt-like"/>
</dbReference>
<sequence>MFEHLRSECSPKTCANNVVHFLQNEAGLFLSNLSRSNKNKTMKKRIQFIAPIGTIMKVSFIQIVLAIIAATYTYGHVANAQELLMQKVSVSVEQKEIRSVLTQLEAKANVKFVYSSRSLPVSRKVSLSVANKTVSEVLDELFLPDRITYKIVKERIVLTMAANASVIPDQQEKKNVEVIDRTIRGKVTDEKKEALPGVNIAIKGTTRGAITDVDGNFAIDAPDEPVVLVFSFVGYIPQEISPGNSTQLSVSLQVDTKALNEVIVVGYGERKKETLTGAITQIGEEVFKDRAVSNAALSLQGEVPGLTITRTSSRPGNEGLSIRLRGESSITGVDPLIIIDGIPVIGTWELNQINPNDIESMSVLKDASAAIYGARAAGGVILVTTKRGKGEKMQITYNANVRLNTIGIRVPYANMQTWAQMYQEASVQDRVDAAGNPVEWFPQWGKENIERMANGESFEFTNPTTRIVSKYESNNWFDALYGRAVSQQHNVGLRGSNAKSSYMFSLGFANNKSVLRPAYDGEKKYNARFNYDYQIAKNIKLETGLSYDRRMVENPKNGIGNGFFDAPVFPIYNSQGQYYDDYGQRNPYAMVKEGGRVNNAEGIFRLNTRLSAEILKGLKISGTAGIVQRNGWKSSYNRTYQLFNWLGTQVNSTQYPDPEIVENIAITLYQNYGAFVDYNKVIGNDHNFGLMVGTTAELNELKEVEAKRTKLEFDGLTDLNTASNNIQTNKGGASHWGLVSYVGRFNYSYKEKYLIEALGRRDGSSKFHPDYRWSNFYGVSAGWRLSEESFIKNLGVFTNLKVRASYGETGGQANIGNYDYVSGINTTGTMLFGQTAALQQTAYLSGMTSLTRTWERIINKNVGLDFGILNNKITGSFDLFQKRNVGMLIDITYPQILGATAPKSNSGELKVDGWEFAVNWRDKAGEFRYNIGFQLSDNHNKLVSMEGKETWTAGTVAQRQGYALNSIFVYKTDGYFKDQEEVNAYQATYTSVKAGNLSAHAAADKKLRPGDVKVVDLDGNGYIDPVGDGTPGSGDVYYYGDRSPHYTFGVNLSADWKGFDFSAFFQGVGKQYLLREGNARGPFFRNYLNVNSSYIGNTWTPENTDAEYPRLSFDNDRNNWNWRFNDVNVQKLTYVRLKSLVVGYTLPKAFSNKIKTERIRFYFSGNDLFEFTSVKDGFDPEQGPGDSTYPFIRTWSLGLDLTF</sequence>
<dbReference type="GO" id="GO:0015344">
    <property type="term" value="F:siderophore uptake transmembrane transporter activity"/>
    <property type="evidence" value="ECO:0007669"/>
    <property type="project" value="TreeGrafter"/>
</dbReference>
<keyword evidence="2" id="KW-1134">Transmembrane beta strand</keyword>
<keyword evidence="6" id="KW-1185">Reference proteome</keyword>
<dbReference type="NCBIfam" id="TIGR04056">
    <property type="entry name" value="OMP_RagA_SusC"/>
    <property type="match status" value="1"/>
</dbReference>
<evidence type="ECO:0000313" key="6">
    <source>
        <dbReference type="Proteomes" id="UP000256373"/>
    </source>
</evidence>
<dbReference type="NCBIfam" id="TIGR04057">
    <property type="entry name" value="SusC_RagA_signa"/>
    <property type="match status" value="1"/>
</dbReference>
<dbReference type="InterPro" id="IPR037066">
    <property type="entry name" value="Plug_dom_sf"/>
</dbReference>
<dbReference type="InterPro" id="IPR008969">
    <property type="entry name" value="CarboxyPept-like_regulatory"/>
</dbReference>
<keyword evidence="3" id="KW-1133">Transmembrane helix</keyword>
<protein>
    <recommendedName>
        <fullName evidence="4">TonB-dependent receptor plug domain-containing protein</fullName>
    </recommendedName>
</protein>
<dbReference type="EMBL" id="QNUL01000009">
    <property type="protein sequence ID" value="REA60932.1"/>
    <property type="molecule type" value="Genomic_DNA"/>
</dbReference>
<evidence type="ECO:0000259" key="4">
    <source>
        <dbReference type="Pfam" id="PF07715"/>
    </source>
</evidence>
<dbReference type="SUPFAM" id="SSF56935">
    <property type="entry name" value="Porins"/>
    <property type="match status" value="1"/>
</dbReference>
<keyword evidence="2" id="KW-0813">Transport</keyword>
<evidence type="ECO:0000256" key="1">
    <source>
        <dbReference type="ARBA" id="ARBA00022729"/>
    </source>
</evidence>
<dbReference type="Pfam" id="PF13715">
    <property type="entry name" value="CarbopepD_reg_2"/>
    <property type="match status" value="1"/>
</dbReference>
<dbReference type="InterPro" id="IPR023997">
    <property type="entry name" value="TonB-dep_OMP_SusC/RagA_CS"/>
</dbReference>
<dbReference type="Proteomes" id="UP000256373">
    <property type="component" value="Unassembled WGS sequence"/>
</dbReference>
<dbReference type="InterPro" id="IPR012910">
    <property type="entry name" value="Plug_dom"/>
</dbReference>
<feature type="transmembrane region" description="Helical" evidence="3">
    <location>
        <begin position="48"/>
        <end position="74"/>
    </location>
</feature>
<dbReference type="GO" id="GO:0009279">
    <property type="term" value="C:cell outer membrane"/>
    <property type="evidence" value="ECO:0007669"/>
    <property type="project" value="UniProtKB-SubCell"/>
</dbReference>
<comment type="similarity">
    <text evidence="2">Belongs to the TonB-dependent receptor family.</text>
</comment>
<dbReference type="Gene3D" id="2.60.40.1120">
    <property type="entry name" value="Carboxypeptidase-like, regulatory domain"/>
    <property type="match status" value="1"/>
</dbReference>
<dbReference type="Pfam" id="PF07715">
    <property type="entry name" value="Plug"/>
    <property type="match status" value="1"/>
</dbReference>
<organism evidence="5 6">
    <name type="scientific">Dyadobacter luteus</name>
    <dbReference type="NCBI Taxonomy" id="2259619"/>
    <lineage>
        <taxon>Bacteria</taxon>
        <taxon>Pseudomonadati</taxon>
        <taxon>Bacteroidota</taxon>
        <taxon>Cytophagia</taxon>
        <taxon>Cytophagales</taxon>
        <taxon>Spirosomataceae</taxon>
        <taxon>Dyadobacter</taxon>
    </lineage>
</organism>
<dbReference type="SUPFAM" id="SSF49464">
    <property type="entry name" value="Carboxypeptidase regulatory domain-like"/>
    <property type="match status" value="1"/>
</dbReference>
<name>A0A3D8YE55_9BACT</name>
<keyword evidence="1" id="KW-0732">Signal</keyword>
<proteinExistence type="inferred from homology"/>
<dbReference type="PANTHER" id="PTHR30069:SF29">
    <property type="entry name" value="HEMOGLOBIN AND HEMOGLOBIN-HAPTOGLOBIN-BINDING PROTEIN 1-RELATED"/>
    <property type="match status" value="1"/>
</dbReference>